<proteinExistence type="predicted"/>
<dbReference type="Proteomes" id="UP001516400">
    <property type="component" value="Unassembled WGS sequence"/>
</dbReference>
<name>A0ABD2P925_9CUCU</name>
<evidence type="ECO:0000313" key="2">
    <source>
        <dbReference type="Proteomes" id="UP001516400"/>
    </source>
</evidence>
<organism evidence="1 2">
    <name type="scientific">Cryptolaemus montrouzieri</name>
    <dbReference type="NCBI Taxonomy" id="559131"/>
    <lineage>
        <taxon>Eukaryota</taxon>
        <taxon>Metazoa</taxon>
        <taxon>Ecdysozoa</taxon>
        <taxon>Arthropoda</taxon>
        <taxon>Hexapoda</taxon>
        <taxon>Insecta</taxon>
        <taxon>Pterygota</taxon>
        <taxon>Neoptera</taxon>
        <taxon>Endopterygota</taxon>
        <taxon>Coleoptera</taxon>
        <taxon>Polyphaga</taxon>
        <taxon>Cucujiformia</taxon>
        <taxon>Coccinelloidea</taxon>
        <taxon>Coccinellidae</taxon>
        <taxon>Scymninae</taxon>
        <taxon>Scymnini</taxon>
        <taxon>Cryptolaemus</taxon>
    </lineage>
</organism>
<dbReference type="AlphaFoldDB" id="A0ABD2P925"/>
<keyword evidence="2" id="KW-1185">Reference proteome</keyword>
<reference evidence="1 2" key="1">
    <citation type="journal article" date="2021" name="BMC Biol.">
        <title>Horizontally acquired antibacterial genes associated with adaptive radiation of ladybird beetles.</title>
        <authorList>
            <person name="Li H.S."/>
            <person name="Tang X.F."/>
            <person name="Huang Y.H."/>
            <person name="Xu Z.Y."/>
            <person name="Chen M.L."/>
            <person name="Du X.Y."/>
            <person name="Qiu B.Y."/>
            <person name="Chen P.T."/>
            <person name="Zhang W."/>
            <person name="Slipinski A."/>
            <person name="Escalona H.E."/>
            <person name="Waterhouse R.M."/>
            <person name="Zwick A."/>
            <person name="Pang H."/>
        </authorList>
    </citation>
    <scope>NUCLEOTIDE SEQUENCE [LARGE SCALE GENOMIC DNA]</scope>
    <source>
        <strain evidence="1">SYSU2018</strain>
    </source>
</reference>
<protein>
    <submittedName>
        <fullName evidence="1">Uncharacterized protein</fullName>
    </submittedName>
</protein>
<sequence length="102" mass="11653">MDYVIKRQLSKLEINYCGVKKGANCGSHHQLVAAKLVVPCQTSRSETRTGLIPEEQGTSISEYERKIYRLDLLQQESITHLYQRRLYSALAEAPPSEDIEEE</sequence>
<evidence type="ECO:0000313" key="1">
    <source>
        <dbReference type="EMBL" id="KAL3287400.1"/>
    </source>
</evidence>
<gene>
    <name evidence="1" type="ORF">HHI36_001873</name>
</gene>
<comment type="caution">
    <text evidence="1">The sequence shown here is derived from an EMBL/GenBank/DDBJ whole genome shotgun (WGS) entry which is preliminary data.</text>
</comment>
<accession>A0ABD2P925</accession>
<dbReference type="EMBL" id="JABFTP020000185">
    <property type="protein sequence ID" value="KAL3287400.1"/>
    <property type="molecule type" value="Genomic_DNA"/>
</dbReference>